<accession>A0A2T2WLV7</accession>
<evidence type="ECO:0000313" key="6">
    <source>
        <dbReference type="EMBL" id="PSR23225.1"/>
    </source>
</evidence>
<dbReference type="InterPro" id="IPR036477">
    <property type="entry name" value="Formyl_transf_N_sf"/>
</dbReference>
<evidence type="ECO:0000313" key="7">
    <source>
        <dbReference type="Proteomes" id="UP000241848"/>
    </source>
</evidence>
<evidence type="ECO:0000256" key="3">
    <source>
        <dbReference type="HAMAP-Rule" id="MF_01927"/>
    </source>
</evidence>
<dbReference type="Gene3D" id="3.40.50.170">
    <property type="entry name" value="Formyl transferase, N-terminal domain"/>
    <property type="match status" value="1"/>
</dbReference>
<comment type="caution">
    <text evidence="6">The sequence shown here is derived from an EMBL/GenBank/DDBJ whole genome shotgun (WGS) entry which is preliminary data.</text>
</comment>
<dbReference type="PANTHER" id="PTHR42706:SF1">
    <property type="entry name" value="FORMYLTETRAHYDROFOLATE DEFORMYLASE 2, MITOCHONDRIAL"/>
    <property type="match status" value="1"/>
</dbReference>
<feature type="domain" description="ACT" evidence="5">
    <location>
        <begin position="9"/>
        <end position="90"/>
    </location>
</feature>
<evidence type="ECO:0000256" key="4">
    <source>
        <dbReference type="NCBIfam" id="TIGR00655"/>
    </source>
</evidence>
<dbReference type="GO" id="GO:0008864">
    <property type="term" value="F:formyltetrahydrofolate deformylase activity"/>
    <property type="evidence" value="ECO:0007669"/>
    <property type="project" value="UniProtKB-UniRule"/>
</dbReference>
<dbReference type="UniPathway" id="UPA00074">
    <property type="reaction ID" value="UER00170"/>
</dbReference>
<evidence type="ECO:0000256" key="1">
    <source>
        <dbReference type="ARBA" id="ARBA00022563"/>
    </source>
</evidence>
<name>A0A2T2WLV7_9FIRM</name>
<dbReference type="Pfam" id="PF00551">
    <property type="entry name" value="Formyl_trans_N"/>
    <property type="match status" value="1"/>
</dbReference>
<dbReference type="AlphaFoldDB" id="A0A2T2WLV7"/>
<dbReference type="CDD" id="cd08648">
    <property type="entry name" value="FMT_core_Formyl-FH4-Hydrolase_C"/>
    <property type="match status" value="1"/>
</dbReference>
<dbReference type="GO" id="GO:0006730">
    <property type="term" value="P:one-carbon metabolic process"/>
    <property type="evidence" value="ECO:0007669"/>
    <property type="project" value="UniProtKB-KW"/>
</dbReference>
<dbReference type="InterPro" id="IPR002912">
    <property type="entry name" value="ACT_dom"/>
</dbReference>
<comment type="pathway">
    <text evidence="3">Purine metabolism; IMP biosynthesis via de novo pathway; formate from 10-formyl-5,6,7,8-tetrahydrofolate: step 1/1.</text>
</comment>
<dbReference type="NCBIfam" id="NF004684">
    <property type="entry name" value="PRK06027.1"/>
    <property type="match status" value="1"/>
</dbReference>
<evidence type="ECO:0000259" key="5">
    <source>
        <dbReference type="PROSITE" id="PS51671"/>
    </source>
</evidence>
<dbReference type="PRINTS" id="PR01575">
    <property type="entry name" value="FFH4HYDRLASE"/>
</dbReference>
<dbReference type="SUPFAM" id="SSF53328">
    <property type="entry name" value="Formyltransferase"/>
    <property type="match status" value="1"/>
</dbReference>
<evidence type="ECO:0000256" key="2">
    <source>
        <dbReference type="ARBA" id="ARBA00022801"/>
    </source>
</evidence>
<proteinExistence type="inferred from homology"/>
<sequence>MTMGEERYRLLMACPDERGLIHRVSGVLAQAGANIVAFDQHSEGLGGHFFMRSEFDARTGTDARIRKDMESLSRNVPMQWRLTKAHQRQRLAVLVSRESHCLQELAWQTGRGDIDADIAVVISNHAEIGELAQSYSLPFYYVPVAKGQKSESERQILDIVANYQIDTIVLARYMQILSADFVSRFPSRIINIHHSFLPAFVGANPYLQAYRRGVKLIGGTAHYVTEELDQGPIIEQDVHRVDHRHQLADYKRIGRHVERMVLARAVNWHVSDRVLPFENRTIVFPI</sequence>
<dbReference type="InterPro" id="IPR044074">
    <property type="entry name" value="PurU_ACT"/>
</dbReference>
<dbReference type="InterPro" id="IPR004810">
    <property type="entry name" value="PurU"/>
</dbReference>
<dbReference type="SUPFAM" id="SSF55021">
    <property type="entry name" value="ACT-like"/>
    <property type="match status" value="1"/>
</dbReference>
<dbReference type="PANTHER" id="PTHR42706">
    <property type="entry name" value="FORMYLTETRAHYDROFOLATE DEFORMYLASE"/>
    <property type="match status" value="1"/>
</dbReference>
<reference evidence="6 7" key="1">
    <citation type="journal article" date="2014" name="BMC Genomics">
        <title>Comparison of environmental and isolate Sulfobacillus genomes reveals diverse carbon, sulfur, nitrogen, and hydrogen metabolisms.</title>
        <authorList>
            <person name="Justice N.B."/>
            <person name="Norman A."/>
            <person name="Brown C.T."/>
            <person name="Singh A."/>
            <person name="Thomas B.C."/>
            <person name="Banfield J.F."/>
        </authorList>
    </citation>
    <scope>NUCLEOTIDE SEQUENCE [LARGE SCALE GENOMIC DNA]</scope>
    <source>
        <strain evidence="6">AMDSBA3</strain>
    </source>
</reference>
<dbReference type="InterPro" id="IPR041729">
    <property type="entry name" value="Formyl-FH4-Hydrolase_C"/>
</dbReference>
<dbReference type="Gene3D" id="3.30.70.260">
    <property type="match status" value="1"/>
</dbReference>
<dbReference type="InterPro" id="IPR045865">
    <property type="entry name" value="ACT-like_dom_sf"/>
</dbReference>
<organism evidence="6 7">
    <name type="scientific">Sulfobacillus acidophilus</name>
    <dbReference type="NCBI Taxonomy" id="53633"/>
    <lineage>
        <taxon>Bacteria</taxon>
        <taxon>Bacillati</taxon>
        <taxon>Bacillota</taxon>
        <taxon>Clostridia</taxon>
        <taxon>Eubacteriales</taxon>
        <taxon>Clostridiales Family XVII. Incertae Sedis</taxon>
        <taxon>Sulfobacillus</taxon>
    </lineage>
</organism>
<dbReference type="PROSITE" id="PS51671">
    <property type="entry name" value="ACT"/>
    <property type="match status" value="1"/>
</dbReference>
<gene>
    <name evidence="3 6" type="primary">purU</name>
    <name evidence="6" type="ORF">C7B45_03780</name>
</gene>
<dbReference type="PIRSF" id="PIRSF036480">
    <property type="entry name" value="FormyFH4_hydr"/>
    <property type="match status" value="1"/>
</dbReference>
<dbReference type="Proteomes" id="UP000241848">
    <property type="component" value="Unassembled WGS sequence"/>
</dbReference>
<dbReference type="GO" id="GO:0006189">
    <property type="term" value="P:'de novo' IMP biosynthetic process"/>
    <property type="evidence" value="ECO:0007669"/>
    <property type="project" value="UniProtKB-UniRule"/>
</dbReference>
<keyword evidence="1 3" id="KW-0554">One-carbon metabolism</keyword>
<dbReference type="EMBL" id="PXYV01000007">
    <property type="protein sequence ID" value="PSR23225.1"/>
    <property type="molecule type" value="Genomic_DNA"/>
</dbReference>
<keyword evidence="2 3" id="KW-0378">Hydrolase</keyword>
<dbReference type="InterPro" id="IPR002376">
    <property type="entry name" value="Formyl_transf_N"/>
</dbReference>
<dbReference type="NCBIfam" id="TIGR00655">
    <property type="entry name" value="PurU"/>
    <property type="match status" value="1"/>
</dbReference>
<dbReference type="CDD" id="cd04875">
    <property type="entry name" value="ACT_F4HF-DF"/>
    <property type="match status" value="1"/>
</dbReference>
<dbReference type="EC" id="3.5.1.10" evidence="3 4"/>
<dbReference type="HAMAP" id="MF_01927">
    <property type="entry name" value="PurU"/>
    <property type="match status" value="1"/>
</dbReference>
<comment type="function">
    <text evidence="3">Catalyzes the hydrolysis of 10-formyltetrahydrofolate (formyl-FH4) to formate and tetrahydrofolate (FH4).</text>
</comment>
<feature type="active site" evidence="3">
    <location>
        <position position="229"/>
    </location>
</feature>
<comment type="catalytic activity">
    <reaction evidence="3">
        <text>(6R)-10-formyltetrahydrofolate + H2O = (6S)-5,6,7,8-tetrahydrofolate + formate + H(+)</text>
        <dbReference type="Rhea" id="RHEA:19833"/>
        <dbReference type="ChEBI" id="CHEBI:15377"/>
        <dbReference type="ChEBI" id="CHEBI:15378"/>
        <dbReference type="ChEBI" id="CHEBI:15740"/>
        <dbReference type="ChEBI" id="CHEBI:57453"/>
        <dbReference type="ChEBI" id="CHEBI:195366"/>
        <dbReference type="EC" id="3.5.1.10"/>
    </reaction>
</comment>
<comment type="similarity">
    <text evidence="3">Belongs to the PurU family.</text>
</comment>
<keyword evidence="3" id="KW-0658">Purine biosynthesis</keyword>
<dbReference type="Pfam" id="PF01842">
    <property type="entry name" value="ACT"/>
    <property type="match status" value="1"/>
</dbReference>
<protein>
    <recommendedName>
        <fullName evidence="3 4">Formyltetrahydrofolate deformylase</fullName>
        <ecNumber evidence="3 4">3.5.1.10</ecNumber>
    </recommendedName>
    <alternativeName>
        <fullName evidence="3">Formyl-FH(4) hydrolase</fullName>
    </alternativeName>
</protein>